<dbReference type="AlphaFoldDB" id="A0A7Y0M366"/>
<name>A0A7Y0M366_CELFI</name>
<reference evidence="1 2" key="1">
    <citation type="submission" date="2020-04" db="EMBL/GenBank/DDBJ databases">
        <title>Sequencing and Assembly of C. fimi.</title>
        <authorList>
            <person name="Ramsey A.R."/>
        </authorList>
    </citation>
    <scope>NUCLEOTIDE SEQUENCE [LARGE SCALE GENOMIC DNA]</scope>
    <source>
        <strain evidence="1 2">SB</strain>
    </source>
</reference>
<organism evidence="1 2">
    <name type="scientific">Cellulomonas fimi</name>
    <dbReference type="NCBI Taxonomy" id="1708"/>
    <lineage>
        <taxon>Bacteria</taxon>
        <taxon>Bacillati</taxon>
        <taxon>Actinomycetota</taxon>
        <taxon>Actinomycetes</taxon>
        <taxon>Micrococcales</taxon>
        <taxon>Cellulomonadaceae</taxon>
        <taxon>Cellulomonas</taxon>
    </lineage>
</organism>
<proteinExistence type="predicted"/>
<protein>
    <submittedName>
        <fullName evidence="1">Uncharacterized protein</fullName>
    </submittedName>
</protein>
<keyword evidence="2" id="KW-1185">Reference proteome</keyword>
<accession>A0A7Y0M366</accession>
<evidence type="ECO:0000313" key="2">
    <source>
        <dbReference type="Proteomes" id="UP000562124"/>
    </source>
</evidence>
<dbReference type="Proteomes" id="UP000562124">
    <property type="component" value="Unassembled WGS sequence"/>
</dbReference>
<dbReference type="RefSeq" id="WP_169326006.1">
    <property type="nucleotide sequence ID" value="NZ_JABCJJ010000046.1"/>
</dbReference>
<dbReference type="EMBL" id="JABCJJ010000046">
    <property type="protein sequence ID" value="NMR21637.1"/>
    <property type="molecule type" value="Genomic_DNA"/>
</dbReference>
<comment type="caution">
    <text evidence="1">The sequence shown here is derived from an EMBL/GenBank/DDBJ whole genome shotgun (WGS) entry which is preliminary data.</text>
</comment>
<evidence type="ECO:0000313" key="1">
    <source>
        <dbReference type="EMBL" id="NMR21637.1"/>
    </source>
</evidence>
<sequence length="52" mass="5377">MTSATPTMTLAELAAHRSITPGESTRHAINANDHSAQPGVTLLTFLLAGACE</sequence>
<gene>
    <name evidence="1" type="ORF">HIR71_15665</name>
</gene>